<dbReference type="KEGG" id="rix:RO1_19970"/>
<dbReference type="PATRIC" id="fig|718255.3.peg.3172"/>
<organism evidence="1 2">
    <name type="scientific">Roseburia intestinalis XB6B4</name>
    <dbReference type="NCBI Taxonomy" id="718255"/>
    <lineage>
        <taxon>Bacteria</taxon>
        <taxon>Bacillati</taxon>
        <taxon>Bacillota</taxon>
        <taxon>Clostridia</taxon>
        <taxon>Lachnospirales</taxon>
        <taxon>Lachnospiraceae</taxon>
        <taxon>Roseburia</taxon>
    </lineage>
</organism>
<gene>
    <name evidence="1" type="ORF">RO1_19970</name>
</gene>
<reference evidence="1 2" key="1">
    <citation type="submission" date="2010-03" db="EMBL/GenBank/DDBJ databases">
        <title>The genome sequence of Roseburia intestinalis XB6B4.</title>
        <authorList>
            <consortium name="metaHIT consortium -- http://www.metahit.eu/"/>
            <person name="Pajon A."/>
            <person name="Turner K."/>
            <person name="Parkhill J."/>
            <person name="Bernalier A."/>
        </authorList>
    </citation>
    <scope>NUCLEOTIDE SEQUENCE [LARGE SCALE GENOMIC DNA]</scope>
    <source>
        <strain evidence="1 2">XB6B4</strain>
    </source>
</reference>
<protein>
    <submittedName>
        <fullName evidence="1">Uncharacterized protein</fullName>
    </submittedName>
</protein>
<dbReference type="Gene3D" id="3.40.50.720">
    <property type="entry name" value="NAD(P)-binding Rossmann-like Domain"/>
    <property type="match status" value="1"/>
</dbReference>
<dbReference type="RefSeq" id="WP_015521093.1">
    <property type="nucleotide sequence ID" value="NC_021012.1"/>
</dbReference>
<dbReference type="HOGENOM" id="CLU_061378_0_0_9"/>
<name>D4KYU9_9FIRM</name>
<dbReference type="InterPro" id="IPR036291">
    <property type="entry name" value="NAD(P)-bd_dom_sf"/>
</dbReference>
<proteinExistence type="predicted"/>
<dbReference type="SUPFAM" id="SSF51735">
    <property type="entry name" value="NAD(P)-binding Rossmann-fold domains"/>
    <property type="match status" value="1"/>
</dbReference>
<dbReference type="EMBL" id="FP929050">
    <property type="protein sequence ID" value="CBL12539.1"/>
    <property type="molecule type" value="Genomic_DNA"/>
</dbReference>
<evidence type="ECO:0000313" key="1">
    <source>
        <dbReference type="EMBL" id="CBL12539.1"/>
    </source>
</evidence>
<reference evidence="1 2" key="2">
    <citation type="submission" date="2010-03" db="EMBL/GenBank/DDBJ databases">
        <authorList>
            <person name="Pajon A."/>
        </authorList>
    </citation>
    <scope>NUCLEOTIDE SEQUENCE [LARGE SCALE GENOMIC DNA]</scope>
    <source>
        <strain evidence="1 2">XB6B4</strain>
    </source>
</reference>
<dbReference type="AlphaFoldDB" id="D4KYU9"/>
<evidence type="ECO:0000313" key="2">
    <source>
        <dbReference type="Proteomes" id="UP000008953"/>
    </source>
</evidence>
<sequence>MKDLETRLQLVKKHIEDNNITVMILGLGSVGTYLLDFLTSRNDASMKLVVVGRNAEKLENNANIVRISALIRHVNRSQIIIESGVDFDEVGQVAECIKKYQPDFIVNSSRVYSGLKYGSISWKNLRAYGIWSPLAIKYIKNIMKACEIADLNGIVINTSYSDAVIPWLKTAGQPYPDFGSGNMNHLVPRIKYAVAEIKEIPDFWNVDVMFATAHFHDVVISKEGQTEEVPQLLKVFYQGKELDIDQNDIFARCKITMPTDEKRNMMNASSNYDIICSIIDAVRESDSRKIFSPGVFGEIGGYPVRIDATGDKLQAYIDESVFTLEQMREANRKSIALDGVENVEDGSLTYTDDLVRKVADVFDVRLPKTVAFEEIDQTAAYIIDNIIVPQLNKK</sequence>
<dbReference type="Proteomes" id="UP000008953">
    <property type="component" value="Chromosome"/>
</dbReference>
<accession>D4KYU9</accession>